<comment type="caution">
    <text evidence="1">The sequence shown here is derived from an EMBL/GenBank/DDBJ whole genome shotgun (WGS) entry which is preliminary data.</text>
</comment>
<proteinExistence type="predicted"/>
<reference evidence="1" key="1">
    <citation type="submission" date="2023-04" db="EMBL/GenBank/DDBJ databases">
        <title>Draft Genome sequencing of Naganishia species isolated from polar environments using Oxford Nanopore Technology.</title>
        <authorList>
            <person name="Leo P."/>
            <person name="Venkateswaran K."/>
        </authorList>
    </citation>
    <scope>NUCLEOTIDE SEQUENCE</scope>
    <source>
        <strain evidence="1">MNA-CCFEE 5423</strain>
    </source>
</reference>
<evidence type="ECO:0000313" key="2">
    <source>
        <dbReference type="Proteomes" id="UP001227268"/>
    </source>
</evidence>
<name>A0ACC2VZL0_9TREE</name>
<dbReference type="EMBL" id="JASBWT010000005">
    <property type="protein sequence ID" value="KAJ9104571.1"/>
    <property type="molecule type" value="Genomic_DNA"/>
</dbReference>
<dbReference type="Proteomes" id="UP001227268">
    <property type="component" value="Unassembled WGS sequence"/>
</dbReference>
<protein>
    <submittedName>
        <fullName evidence="1">Uncharacterized protein</fullName>
    </submittedName>
</protein>
<evidence type="ECO:0000313" key="1">
    <source>
        <dbReference type="EMBL" id="KAJ9104571.1"/>
    </source>
</evidence>
<gene>
    <name evidence="1" type="ORF">QFC21_002069</name>
</gene>
<accession>A0ACC2VZL0</accession>
<organism evidence="1 2">
    <name type="scientific">Naganishia friedmannii</name>
    <dbReference type="NCBI Taxonomy" id="89922"/>
    <lineage>
        <taxon>Eukaryota</taxon>
        <taxon>Fungi</taxon>
        <taxon>Dikarya</taxon>
        <taxon>Basidiomycota</taxon>
        <taxon>Agaricomycotina</taxon>
        <taxon>Tremellomycetes</taxon>
        <taxon>Filobasidiales</taxon>
        <taxon>Filobasidiaceae</taxon>
        <taxon>Naganishia</taxon>
    </lineage>
</organism>
<keyword evidence="2" id="KW-1185">Reference proteome</keyword>
<sequence>MDHHCPWIANCVGFRNQGHFLRFLIWVDFGMLCHLTILFFRLKAFSSWTSVSAMGTRASRITAKNPYLFTVLPKPEPTTADVLWMVFNLAAGVPVWLCIGIFSLYHLYCAAGNSTTIEGWEKDRVATLVRRGKIKEIKYPYVSATLLDSSQIYKLNQTYVIRSQNLGFYRNLKAVLGPNPLFWLWPQPMAGDGLAFQVSETVSGEFHSAMNWADANQRGGTPREDHRMYRDDEDLGSEATGSILEQHMWPPRDPDMDRPIRPLPNPTDNPFTYGGNSFNPALQPSNSSLRSRSRTEHSEKGRAASPTHSPDNRERTDHGIYSSGEERDDYRSSPEPYLSDMDDSDDEPPRGGEEYARGVRVRRGSEGYEVAAVGSWNWMNQLEEPQEAT</sequence>